<dbReference type="PANTHER" id="PTHR11067:SF9">
    <property type="entry name" value="INOSINE TRIPHOSPHATE PYROPHOSPHATASE"/>
    <property type="match status" value="1"/>
</dbReference>
<organism evidence="3">
    <name type="scientific">bioreactor metagenome</name>
    <dbReference type="NCBI Taxonomy" id="1076179"/>
    <lineage>
        <taxon>unclassified sequences</taxon>
        <taxon>metagenomes</taxon>
        <taxon>ecological metagenomes</taxon>
    </lineage>
</organism>
<proteinExistence type="inferred from homology"/>
<evidence type="ECO:0000256" key="1">
    <source>
        <dbReference type="ARBA" id="ARBA00008023"/>
    </source>
</evidence>
<accession>A0A645A365</accession>
<protein>
    <submittedName>
        <fullName evidence="3">DITP/XTP pyrophosphatase</fullName>
        <ecNumber evidence="3">3.6.1.66</ecNumber>
    </submittedName>
</protein>
<name>A0A645A365_9ZZZZ</name>
<evidence type="ECO:0000256" key="2">
    <source>
        <dbReference type="ARBA" id="ARBA00022801"/>
    </source>
</evidence>
<sequence length="183" mass="20655">MADLPIQLFSVNEAQEKFGQILPQDIEESATTLEGNAELKARQYAELSGLPCLADDSGLELVAEPGFPGVHSNRWFSGTDEERCLALLARMQNYQNRKATFQTVLCFYEPKNQQSHFFSAMIYGQIAKEILPGEGFGYDSVFIPDGFSESYAQLGPKKKNEISQRQQALQKFRKYIENIDKSI</sequence>
<evidence type="ECO:0000313" key="3">
    <source>
        <dbReference type="EMBL" id="MPM46691.1"/>
    </source>
</evidence>
<dbReference type="Pfam" id="PF01725">
    <property type="entry name" value="Ham1p_like"/>
    <property type="match status" value="1"/>
</dbReference>
<comment type="similarity">
    <text evidence="1">Belongs to the HAM1 NTPase family.</text>
</comment>
<comment type="caution">
    <text evidence="3">The sequence shown here is derived from an EMBL/GenBank/DDBJ whole genome shotgun (WGS) entry which is preliminary data.</text>
</comment>
<dbReference type="GO" id="GO:0036220">
    <property type="term" value="F:ITP diphosphatase activity"/>
    <property type="evidence" value="ECO:0007669"/>
    <property type="project" value="UniProtKB-EC"/>
</dbReference>
<reference evidence="3" key="1">
    <citation type="submission" date="2019-08" db="EMBL/GenBank/DDBJ databases">
        <authorList>
            <person name="Kucharzyk K."/>
            <person name="Murdoch R.W."/>
            <person name="Higgins S."/>
            <person name="Loffler F."/>
        </authorList>
    </citation>
    <scope>NUCLEOTIDE SEQUENCE</scope>
</reference>
<dbReference type="InterPro" id="IPR002637">
    <property type="entry name" value="RdgB/HAM1"/>
</dbReference>
<dbReference type="InterPro" id="IPR029001">
    <property type="entry name" value="ITPase-like_fam"/>
</dbReference>
<dbReference type="SUPFAM" id="SSF52972">
    <property type="entry name" value="ITPase-like"/>
    <property type="match status" value="1"/>
</dbReference>
<dbReference type="EMBL" id="VSSQ01011377">
    <property type="protein sequence ID" value="MPM46691.1"/>
    <property type="molecule type" value="Genomic_DNA"/>
</dbReference>
<dbReference type="AlphaFoldDB" id="A0A645A365"/>
<dbReference type="GO" id="GO:0005829">
    <property type="term" value="C:cytosol"/>
    <property type="evidence" value="ECO:0007669"/>
    <property type="project" value="TreeGrafter"/>
</dbReference>
<gene>
    <name evidence="3" type="ORF">SDC9_93397</name>
</gene>
<dbReference type="CDD" id="cd00515">
    <property type="entry name" value="HAM1"/>
    <property type="match status" value="1"/>
</dbReference>
<dbReference type="GO" id="GO:0009143">
    <property type="term" value="P:nucleoside triphosphate catabolic process"/>
    <property type="evidence" value="ECO:0007669"/>
    <property type="project" value="InterPro"/>
</dbReference>
<keyword evidence="2 3" id="KW-0378">Hydrolase</keyword>
<dbReference type="Gene3D" id="3.90.950.10">
    <property type="match status" value="1"/>
</dbReference>
<dbReference type="PANTHER" id="PTHR11067">
    <property type="entry name" value="INOSINE TRIPHOSPHATE PYROPHOSPHATASE/HAM1 PROTEIN"/>
    <property type="match status" value="1"/>
</dbReference>
<dbReference type="EC" id="3.6.1.66" evidence="3"/>